<sequence length="356" mass="38522">MPDAEAIESVPESLRLPAVRQLTGPIRSLVAVALILLFLPQAGRASAQPVPQDRETADAVLADVGYRLTVAAAPYCSKRVHRPGFTIHDLSQYSRRSQDMIARRYGFRSEPLVLAVAQGSPAAAAGLQPGDAIMAIDDAPLAPREPGSHNSHARVARILDQIDAAASNGVLRLTVRRAEETRELRFALEPGCPTRFQIRSDDSIEARANGSYVEVNSGVFGFVGDTAELAALVAHELAHNVLSHRARLHADGEANDTGAIRATEIEADRLAVHILDRAGYPPEAAIAYLQRYDRHHGLDFLDSRTHPSEEARIAIVRAEIADIAAARARGEAPWPQFVPHPSENADVEPISDSQSR</sequence>
<evidence type="ECO:0000256" key="4">
    <source>
        <dbReference type="ARBA" id="ARBA00022833"/>
    </source>
</evidence>
<evidence type="ECO:0000256" key="5">
    <source>
        <dbReference type="ARBA" id="ARBA00023049"/>
    </source>
</evidence>
<keyword evidence="1 6" id="KW-0645">Protease</keyword>
<accession>A0A6G6Y3P7</accession>
<dbReference type="AlphaFoldDB" id="A0A6G6Y3P7"/>
<comment type="cofactor">
    <cofactor evidence="6">
        <name>Zn(2+)</name>
        <dbReference type="ChEBI" id="CHEBI:29105"/>
    </cofactor>
    <text evidence="6">Binds 1 zinc ion per subunit.</text>
</comment>
<evidence type="ECO:0000256" key="2">
    <source>
        <dbReference type="ARBA" id="ARBA00022723"/>
    </source>
</evidence>
<keyword evidence="2" id="KW-0479">Metal-binding</keyword>
<dbReference type="SUPFAM" id="SSF50156">
    <property type="entry name" value="PDZ domain-like"/>
    <property type="match status" value="1"/>
</dbReference>
<dbReference type="PANTHER" id="PTHR22726:SF1">
    <property type="entry name" value="METALLOENDOPEPTIDASE OMA1, MITOCHONDRIAL"/>
    <property type="match status" value="1"/>
</dbReference>
<dbReference type="SMART" id="SM00228">
    <property type="entry name" value="PDZ"/>
    <property type="match status" value="1"/>
</dbReference>
<dbReference type="GO" id="GO:0051603">
    <property type="term" value="P:proteolysis involved in protein catabolic process"/>
    <property type="evidence" value="ECO:0007669"/>
    <property type="project" value="TreeGrafter"/>
</dbReference>
<dbReference type="Gene3D" id="2.30.42.10">
    <property type="match status" value="1"/>
</dbReference>
<name>A0A6G6Y3P7_9SPHN</name>
<dbReference type="InterPro" id="IPR001478">
    <property type="entry name" value="PDZ"/>
</dbReference>
<keyword evidence="3 6" id="KW-0378">Hydrolase</keyword>
<evidence type="ECO:0000313" key="9">
    <source>
        <dbReference type="EMBL" id="QIG79552.1"/>
    </source>
</evidence>
<dbReference type="InterPro" id="IPR051156">
    <property type="entry name" value="Mito/Outer_Membr_Metalloprot"/>
</dbReference>
<evidence type="ECO:0000256" key="6">
    <source>
        <dbReference type="RuleBase" id="RU003983"/>
    </source>
</evidence>
<feature type="domain" description="PDZ" evidence="8">
    <location>
        <begin position="90"/>
        <end position="174"/>
    </location>
</feature>
<evidence type="ECO:0000256" key="1">
    <source>
        <dbReference type="ARBA" id="ARBA00022670"/>
    </source>
</evidence>
<dbReference type="InterPro" id="IPR036034">
    <property type="entry name" value="PDZ_sf"/>
</dbReference>
<comment type="similarity">
    <text evidence="6">Belongs to the peptidase M48 family.</text>
</comment>
<dbReference type="Proteomes" id="UP000501568">
    <property type="component" value="Chromosome"/>
</dbReference>
<dbReference type="GO" id="GO:0016020">
    <property type="term" value="C:membrane"/>
    <property type="evidence" value="ECO:0007669"/>
    <property type="project" value="TreeGrafter"/>
</dbReference>
<proteinExistence type="inferred from homology"/>
<organism evidence="9 10">
    <name type="scientific">Stakelama tenebrarum</name>
    <dbReference type="NCBI Taxonomy" id="2711215"/>
    <lineage>
        <taxon>Bacteria</taxon>
        <taxon>Pseudomonadati</taxon>
        <taxon>Pseudomonadota</taxon>
        <taxon>Alphaproteobacteria</taxon>
        <taxon>Sphingomonadales</taxon>
        <taxon>Sphingomonadaceae</taxon>
        <taxon>Stakelama</taxon>
    </lineage>
</organism>
<dbReference type="EMBL" id="CP049109">
    <property type="protein sequence ID" value="QIG79552.1"/>
    <property type="molecule type" value="Genomic_DNA"/>
</dbReference>
<reference evidence="9 10" key="1">
    <citation type="submission" date="2020-02" db="EMBL/GenBank/DDBJ databases">
        <authorList>
            <person name="Zheng R.K."/>
            <person name="Sun C.M."/>
        </authorList>
    </citation>
    <scope>NUCLEOTIDE SEQUENCE [LARGE SCALE GENOMIC DNA]</scope>
    <source>
        <strain evidence="10">zrk23</strain>
    </source>
</reference>
<dbReference type="KEGG" id="spzr:G5C33_06945"/>
<dbReference type="GO" id="GO:0046872">
    <property type="term" value="F:metal ion binding"/>
    <property type="evidence" value="ECO:0007669"/>
    <property type="project" value="UniProtKB-KW"/>
</dbReference>
<dbReference type="GO" id="GO:0004222">
    <property type="term" value="F:metalloendopeptidase activity"/>
    <property type="evidence" value="ECO:0007669"/>
    <property type="project" value="InterPro"/>
</dbReference>
<gene>
    <name evidence="9" type="ORF">G5C33_06945</name>
</gene>
<evidence type="ECO:0000313" key="10">
    <source>
        <dbReference type="Proteomes" id="UP000501568"/>
    </source>
</evidence>
<keyword evidence="10" id="KW-1185">Reference proteome</keyword>
<dbReference type="Pfam" id="PF01435">
    <property type="entry name" value="Peptidase_M48"/>
    <property type="match status" value="2"/>
</dbReference>
<keyword evidence="5 6" id="KW-0482">Metalloprotease</keyword>
<keyword evidence="4 6" id="KW-0862">Zinc</keyword>
<evidence type="ECO:0000256" key="3">
    <source>
        <dbReference type="ARBA" id="ARBA00022801"/>
    </source>
</evidence>
<dbReference type="PANTHER" id="PTHR22726">
    <property type="entry name" value="METALLOENDOPEPTIDASE OMA1"/>
    <property type="match status" value="1"/>
</dbReference>
<dbReference type="InterPro" id="IPR001915">
    <property type="entry name" value="Peptidase_M48"/>
</dbReference>
<dbReference type="RefSeq" id="WP_165326552.1">
    <property type="nucleotide sequence ID" value="NZ_CP049109.1"/>
</dbReference>
<evidence type="ECO:0000259" key="8">
    <source>
        <dbReference type="PROSITE" id="PS50106"/>
    </source>
</evidence>
<feature type="region of interest" description="Disordered" evidence="7">
    <location>
        <begin position="333"/>
        <end position="356"/>
    </location>
</feature>
<protein>
    <submittedName>
        <fullName evidence="9">M48 family metalloprotease</fullName>
    </submittedName>
</protein>
<dbReference type="PROSITE" id="PS50106">
    <property type="entry name" value="PDZ"/>
    <property type="match status" value="1"/>
</dbReference>
<evidence type="ECO:0000256" key="7">
    <source>
        <dbReference type="SAM" id="MobiDB-lite"/>
    </source>
</evidence>